<feature type="domain" description="DDB1- and CUL4-associated factor 12 beta-propeller" evidence="11">
    <location>
        <begin position="53"/>
        <end position="381"/>
    </location>
</feature>
<comment type="similarity">
    <text evidence="9">Belongs to the WD repeat DCAF12 family.</text>
</comment>
<dbReference type="GO" id="GO:0005737">
    <property type="term" value="C:cytoplasm"/>
    <property type="evidence" value="ECO:0007669"/>
    <property type="project" value="UniProtKB-SubCell"/>
</dbReference>
<organism evidence="12 13">
    <name type="scientific">Leptotrombidium deliense</name>
    <dbReference type="NCBI Taxonomy" id="299467"/>
    <lineage>
        <taxon>Eukaryota</taxon>
        <taxon>Metazoa</taxon>
        <taxon>Ecdysozoa</taxon>
        <taxon>Arthropoda</taxon>
        <taxon>Chelicerata</taxon>
        <taxon>Arachnida</taxon>
        <taxon>Acari</taxon>
        <taxon>Acariformes</taxon>
        <taxon>Trombidiformes</taxon>
        <taxon>Prostigmata</taxon>
        <taxon>Anystina</taxon>
        <taxon>Parasitengona</taxon>
        <taxon>Trombiculoidea</taxon>
        <taxon>Trombiculidae</taxon>
        <taxon>Leptotrombidium</taxon>
    </lineage>
</organism>
<keyword evidence="4" id="KW-0963">Cytoplasm</keyword>
<evidence type="ECO:0000256" key="5">
    <source>
        <dbReference type="ARBA" id="ARBA00022574"/>
    </source>
</evidence>
<dbReference type="Pfam" id="PF23760">
    <property type="entry name" value="Beta-prop_DCAF12"/>
    <property type="match status" value="1"/>
</dbReference>
<evidence type="ECO:0000256" key="1">
    <source>
        <dbReference type="ARBA" id="ARBA00004123"/>
    </source>
</evidence>
<dbReference type="InterPro" id="IPR051191">
    <property type="entry name" value="DCAF12"/>
</dbReference>
<comment type="pathway">
    <text evidence="3">Protein modification; protein ubiquitination.</text>
</comment>
<protein>
    <submittedName>
        <fullName evidence="12">WD-repeat protein-like protein</fullName>
    </submittedName>
</protein>
<dbReference type="InterPro" id="IPR015943">
    <property type="entry name" value="WD40/YVTN_repeat-like_dom_sf"/>
</dbReference>
<dbReference type="AlphaFoldDB" id="A0A443SBE6"/>
<dbReference type="SMART" id="SM00320">
    <property type="entry name" value="WD40"/>
    <property type="match status" value="2"/>
</dbReference>
<dbReference type="VEuPathDB" id="VectorBase:LDEU007221"/>
<evidence type="ECO:0000256" key="7">
    <source>
        <dbReference type="ARBA" id="ARBA00022786"/>
    </source>
</evidence>
<keyword evidence="5 10" id="KW-0853">WD repeat</keyword>
<evidence type="ECO:0000256" key="8">
    <source>
        <dbReference type="ARBA" id="ARBA00023242"/>
    </source>
</evidence>
<keyword evidence="6" id="KW-0677">Repeat</keyword>
<dbReference type="PANTHER" id="PTHR19860:SF16">
    <property type="entry name" value="DDB1- AND CUL4-ASSOCIATED FACTOR 12"/>
    <property type="match status" value="1"/>
</dbReference>
<dbReference type="PROSITE" id="PS50082">
    <property type="entry name" value="WD_REPEATS_2"/>
    <property type="match status" value="1"/>
</dbReference>
<proteinExistence type="inferred from homology"/>
<dbReference type="GO" id="GO:0005634">
    <property type="term" value="C:nucleus"/>
    <property type="evidence" value="ECO:0007669"/>
    <property type="project" value="UniProtKB-SubCell"/>
</dbReference>
<evidence type="ECO:0000256" key="2">
    <source>
        <dbReference type="ARBA" id="ARBA00004496"/>
    </source>
</evidence>
<comment type="caution">
    <text evidence="12">The sequence shown here is derived from an EMBL/GenBank/DDBJ whole genome shotgun (WGS) entry which is preliminary data.</text>
</comment>
<evidence type="ECO:0000313" key="13">
    <source>
        <dbReference type="Proteomes" id="UP000288716"/>
    </source>
</evidence>
<feature type="non-terminal residue" evidence="12">
    <location>
        <position position="1"/>
    </location>
</feature>
<dbReference type="EMBL" id="NCKV01004362">
    <property type="protein sequence ID" value="RWS24820.1"/>
    <property type="molecule type" value="Genomic_DNA"/>
</dbReference>
<evidence type="ECO:0000256" key="6">
    <source>
        <dbReference type="ARBA" id="ARBA00022737"/>
    </source>
</evidence>
<dbReference type="Proteomes" id="UP000288716">
    <property type="component" value="Unassembled WGS sequence"/>
</dbReference>
<dbReference type="SUPFAM" id="SSF50978">
    <property type="entry name" value="WD40 repeat-like"/>
    <property type="match status" value="1"/>
</dbReference>
<dbReference type="PANTHER" id="PTHR19860">
    <property type="entry name" value="DDB1- AND CUL4-ASSOCIATED FACTOR 12-RELATED"/>
    <property type="match status" value="1"/>
</dbReference>
<dbReference type="InterPro" id="IPR036322">
    <property type="entry name" value="WD40_repeat_dom_sf"/>
</dbReference>
<accession>A0A443SBE6</accession>
<keyword evidence="8" id="KW-0539">Nucleus</keyword>
<evidence type="ECO:0000256" key="9">
    <source>
        <dbReference type="ARBA" id="ARBA00038022"/>
    </source>
</evidence>
<dbReference type="Gene3D" id="2.130.10.10">
    <property type="entry name" value="YVTN repeat-like/Quinoprotein amine dehydrogenase"/>
    <property type="match status" value="1"/>
</dbReference>
<evidence type="ECO:0000313" key="12">
    <source>
        <dbReference type="EMBL" id="RWS24820.1"/>
    </source>
</evidence>
<dbReference type="STRING" id="299467.A0A443SBE6"/>
<dbReference type="InterPro" id="IPR056151">
    <property type="entry name" value="Beta-prop_DCAF12"/>
</dbReference>
<sequence>YLNGGDFMYKNKRSRCVTDFLHSRSAGNQKLQSATLAKEFGINHLLTNNLFKEKTYKLDSINKWLSDRQVVFGTKCNKVGVMLLDVFSGKIFKIPNLKSSAASKPPENSCGIHSIEINPSKTLLATGGENANDIAIYKLPTLDPLCVGEGAHNDWTFDIAWLDDEFLVSGSRDSTIALWRVDPENERVVKRHSFPNYYSMTPLVIKHCKEAEKIRAVIFNENQLDIVALSLNAQIHVLDAQTLKQKAFHKLPFPLENDLKNNLYAVGSKSHVSLLDPRTLAPKSRILSKYPGQGTGCGVLLFYDTKADKFIEKINGASRDDVYTKLCATRGYVLRDENYQDIFSDNKPAIYTHQYNKSGTSIFAAGGPLPASLQGNYAALWD</sequence>
<name>A0A443SBE6_9ACAR</name>
<evidence type="ECO:0000256" key="3">
    <source>
        <dbReference type="ARBA" id="ARBA00004906"/>
    </source>
</evidence>
<feature type="repeat" description="WD" evidence="10">
    <location>
        <begin position="149"/>
        <end position="189"/>
    </location>
</feature>
<evidence type="ECO:0000256" key="4">
    <source>
        <dbReference type="ARBA" id="ARBA00022490"/>
    </source>
</evidence>
<dbReference type="InterPro" id="IPR001680">
    <property type="entry name" value="WD40_rpt"/>
</dbReference>
<reference evidence="12 13" key="1">
    <citation type="journal article" date="2018" name="Gigascience">
        <title>Genomes of trombidid mites reveal novel predicted allergens and laterally-transferred genes associated with secondary metabolism.</title>
        <authorList>
            <person name="Dong X."/>
            <person name="Chaisiri K."/>
            <person name="Xia D."/>
            <person name="Armstrong S.D."/>
            <person name="Fang Y."/>
            <person name="Donnelly M.J."/>
            <person name="Kadowaki T."/>
            <person name="McGarry J.W."/>
            <person name="Darby A.C."/>
            <person name="Makepeace B.L."/>
        </authorList>
    </citation>
    <scope>NUCLEOTIDE SEQUENCE [LARGE SCALE GENOMIC DNA]</scope>
    <source>
        <strain evidence="12">UoL-UT</strain>
    </source>
</reference>
<gene>
    <name evidence="12" type="ORF">B4U80_08488</name>
</gene>
<keyword evidence="13" id="KW-1185">Reference proteome</keyword>
<comment type="subcellular location">
    <subcellularLocation>
        <location evidence="2">Cytoplasm</location>
    </subcellularLocation>
    <subcellularLocation>
        <location evidence="1">Nucleus</location>
    </subcellularLocation>
</comment>
<keyword evidence="7" id="KW-0833">Ubl conjugation pathway</keyword>
<dbReference type="OrthoDB" id="9610195at2759"/>
<dbReference type="GO" id="GO:0080008">
    <property type="term" value="C:Cul4-RING E3 ubiquitin ligase complex"/>
    <property type="evidence" value="ECO:0007669"/>
    <property type="project" value="TreeGrafter"/>
</dbReference>
<evidence type="ECO:0000256" key="10">
    <source>
        <dbReference type="PROSITE-ProRule" id="PRU00221"/>
    </source>
</evidence>
<evidence type="ECO:0000259" key="11">
    <source>
        <dbReference type="Pfam" id="PF23760"/>
    </source>
</evidence>